<dbReference type="PANTHER" id="PTHR38705:SF1">
    <property type="entry name" value="PROTEIN RDS1"/>
    <property type="match status" value="1"/>
</dbReference>
<dbReference type="EMBL" id="GG663367">
    <property type="protein sequence ID" value="EEH07482.1"/>
    <property type="molecule type" value="Genomic_DNA"/>
</dbReference>
<feature type="chain" id="PRO_5002901270" description="Rds1" evidence="1">
    <location>
        <begin position="22"/>
        <end position="496"/>
    </location>
</feature>
<keyword evidence="1" id="KW-0732">Signal</keyword>
<dbReference type="HOGENOM" id="CLU_028606_2_0_1"/>
<evidence type="ECO:0000313" key="3">
    <source>
        <dbReference type="Proteomes" id="UP000001631"/>
    </source>
</evidence>
<dbReference type="InParanoid" id="C0NLI1"/>
<evidence type="ECO:0000313" key="2">
    <source>
        <dbReference type="EMBL" id="EEH07482.1"/>
    </source>
</evidence>
<dbReference type="RefSeq" id="XP_045287963.1">
    <property type="nucleotide sequence ID" value="XM_045431410.1"/>
</dbReference>
<accession>C0NLI1</accession>
<dbReference type="STRING" id="447093.C0NLI1"/>
<dbReference type="InterPro" id="IPR039254">
    <property type="entry name" value="Rds1"/>
</dbReference>
<evidence type="ECO:0008006" key="4">
    <source>
        <dbReference type="Google" id="ProtNLM"/>
    </source>
</evidence>
<organism evidence="2 3">
    <name type="scientific">Ajellomyces capsulatus (strain G186AR / H82 / ATCC MYA-2454 / RMSCC 2432)</name>
    <name type="common">Darling's disease fungus</name>
    <name type="synonym">Histoplasma capsulatum</name>
    <dbReference type="NCBI Taxonomy" id="447093"/>
    <lineage>
        <taxon>Eukaryota</taxon>
        <taxon>Fungi</taxon>
        <taxon>Dikarya</taxon>
        <taxon>Ascomycota</taxon>
        <taxon>Pezizomycotina</taxon>
        <taxon>Eurotiomycetes</taxon>
        <taxon>Eurotiomycetidae</taxon>
        <taxon>Onygenales</taxon>
        <taxon>Ajellomycetaceae</taxon>
        <taxon>Histoplasma</taxon>
    </lineage>
</organism>
<sequence>MFLEKAAIWLFVSVCAVVISAQSSITFADDVVVPASVPTVSGIDVSHGPFTGTPTVTGALSGTAILGTAISPKPAPANATTYPSDGRLHDPQPAPYVPAGGLGTNGTMPVYNARSDYDFQSLALVLYFKWIEVDLFNYGLSRFSEADFQMANLTSEDRYLVRFMGRQAIGGATMLSNILGRAAPKQCNYNYPNFTDVREWLDFSQKLTRTNEAGVYGMLPHLNSRAAASMLLRSVAVAARQHVIFRQFLGLFPMPEWFEVGIPQSWAWSLLSPYIASCPGNQTRLAWQNFPALRVVSQPNPFRTDGSAADNETLGAWLNSANDTAIPPPQRCNATTNGNATANGTTTVNATGVECGPAITRNRSIPLSNPGRPVLLHWDAPDAPLGPNGSYVASSRAGPPAFVVWVTQLNVTYSPLTDVVGGGLGGGNASSAGNVSNVSGGSGRTIQPDLSTYEGDPGINGTIFIAVTDTDLFLTPFNLSLINPHVVAGPAVYQAG</sequence>
<protein>
    <recommendedName>
        <fullName evidence="4">Rds1</fullName>
    </recommendedName>
</protein>
<dbReference type="PANTHER" id="PTHR38705">
    <property type="entry name" value="PROTEIN RDS1"/>
    <property type="match status" value="1"/>
</dbReference>
<feature type="signal peptide" evidence="1">
    <location>
        <begin position="1"/>
        <end position="21"/>
    </location>
</feature>
<proteinExistence type="predicted"/>
<name>C0NLI1_AJECG</name>
<dbReference type="GeneID" id="69037377"/>
<evidence type="ECO:0000256" key="1">
    <source>
        <dbReference type="SAM" id="SignalP"/>
    </source>
</evidence>
<dbReference type="Proteomes" id="UP000001631">
    <property type="component" value="Unassembled WGS sequence"/>
</dbReference>
<reference evidence="2" key="1">
    <citation type="submission" date="2009-02" db="EMBL/GenBank/DDBJ databases">
        <title>The Genome Sequence of Ajellomyces capsulatus strain G186AR.</title>
        <authorList>
            <consortium name="The Broad Institute Genome Sequencing Platform"/>
            <person name="Champion M."/>
            <person name="Cuomo C."/>
            <person name="Ma L.-J."/>
            <person name="Henn M.R."/>
            <person name="Sil A."/>
            <person name="Goldman B."/>
            <person name="Young S.K."/>
            <person name="Kodira C.D."/>
            <person name="Zeng Q."/>
            <person name="Koehrsen M."/>
            <person name="Alvarado L."/>
            <person name="Berlin A."/>
            <person name="Borenstein D."/>
            <person name="Chen Z."/>
            <person name="Engels R."/>
            <person name="Freedman E."/>
            <person name="Gellesch M."/>
            <person name="Goldberg J."/>
            <person name="Griggs A."/>
            <person name="Gujja S."/>
            <person name="Heiman D."/>
            <person name="Hepburn T."/>
            <person name="Howarth C."/>
            <person name="Jen D."/>
            <person name="Larson L."/>
            <person name="Lewis B."/>
            <person name="Mehta T."/>
            <person name="Park D."/>
            <person name="Pearson M."/>
            <person name="Roberts A."/>
            <person name="Saif S."/>
            <person name="Shea T."/>
            <person name="Shenoy N."/>
            <person name="Sisk P."/>
            <person name="Stolte C."/>
            <person name="Sykes S."/>
            <person name="Walk T."/>
            <person name="White J."/>
            <person name="Yandava C."/>
            <person name="Klein B."/>
            <person name="McEwen J.G."/>
            <person name="Puccia R."/>
            <person name="Goldman G.H."/>
            <person name="Felipe M.S."/>
            <person name="Nino-Vega G."/>
            <person name="San-Blas G."/>
            <person name="Taylor J."/>
            <person name="Mendoza L."/>
            <person name="Galagan J."/>
            <person name="Nusbaum C."/>
            <person name="Birren B."/>
        </authorList>
    </citation>
    <scope>NUCLEOTIDE SEQUENCE</scope>
    <source>
        <strain evidence="2">G186AR</strain>
    </source>
</reference>
<dbReference type="Pfam" id="PF13668">
    <property type="entry name" value="Ferritin_2"/>
    <property type="match status" value="1"/>
</dbReference>
<dbReference type="AlphaFoldDB" id="C0NLI1"/>
<keyword evidence="3" id="KW-1185">Reference proteome</keyword>
<gene>
    <name evidence="2" type="ORF">HCBG_04361</name>
</gene>